<gene>
    <name evidence="11 13" type="primary">ubiA</name>
    <name evidence="13" type="ORF">ABS311_18245</name>
</gene>
<comment type="catalytic activity">
    <reaction evidence="11">
        <text>all-trans-octaprenyl diphosphate + 4-hydroxybenzoate = 4-hydroxy-3-(all-trans-octaprenyl)benzoate + diphosphate</text>
        <dbReference type="Rhea" id="RHEA:27782"/>
        <dbReference type="ChEBI" id="CHEBI:1617"/>
        <dbReference type="ChEBI" id="CHEBI:17879"/>
        <dbReference type="ChEBI" id="CHEBI:33019"/>
        <dbReference type="ChEBI" id="CHEBI:57711"/>
        <dbReference type="EC" id="2.5.1.39"/>
    </reaction>
</comment>
<feature type="transmembrane region" description="Helical" evidence="11">
    <location>
        <begin position="80"/>
        <end position="104"/>
    </location>
</feature>
<dbReference type="GO" id="GO:0008412">
    <property type="term" value="F:4-hydroxybenzoate polyprenyltransferase activity"/>
    <property type="evidence" value="ECO:0007669"/>
    <property type="project" value="UniProtKB-EC"/>
</dbReference>
<evidence type="ECO:0000256" key="6">
    <source>
        <dbReference type="ARBA" id="ARBA00022679"/>
    </source>
</evidence>
<feature type="transmembrane region" description="Helical" evidence="11">
    <location>
        <begin position="135"/>
        <end position="155"/>
    </location>
</feature>
<feature type="transmembrane region" description="Helical" evidence="11">
    <location>
        <begin position="110"/>
        <end position="128"/>
    </location>
</feature>
<evidence type="ECO:0000313" key="13">
    <source>
        <dbReference type="EMBL" id="MER2493820.1"/>
    </source>
</evidence>
<keyword evidence="4 11" id="KW-1003">Cell membrane</keyword>
<dbReference type="Proteomes" id="UP001467690">
    <property type="component" value="Unassembled WGS sequence"/>
</dbReference>
<evidence type="ECO:0000256" key="3">
    <source>
        <dbReference type="ARBA" id="ARBA00005985"/>
    </source>
</evidence>
<keyword evidence="14" id="KW-1185">Reference proteome</keyword>
<dbReference type="InterPro" id="IPR006370">
    <property type="entry name" value="HB_polyprenyltransferase-like"/>
</dbReference>
<dbReference type="CDD" id="cd13959">
    <property type="entry name" value="PT_UbiA_COQ2"/>
    <property type="match status" value="1"/>
</dbReference>
<keyword evidence="11" id="KW-0460">Magnesium</keyword>
<keyword evidence="6 11" id="KW-0808">Transferase</keyword>
<comment type="cofactor">
    <cofactor evidence="1 11">
        <name>Mg(2+)</name>
        <dbReference type="ChEBI" id="CHEBI:18420"/>
    </cofactor>
</comment>
<evidence type="ECO:0000256" key="12">
    <source>
        <dbReference type="NCBIfam" id="TIGR01474"/>
    </source>
</evidence>
<feature type="transmembrane region" description="Helical" evidence="11">
    <location>
        <begin position="161"/>
        <end position="184"/>
    </location>
</feature>
<comment type="caution">
    <text evidence="13">The sequence shown here is derived from an EMBL/GenBank/DDBJ whole genome shotgun (WGS) entry which is preliminary data.</text>
</comment>
<evidence type="ECO:0000256" key="11">
    <source>
        <dbReference type="HAMAP-Rule" id="MF_01635"/>
    </source>
</evidence>
<keyword evidence="5 11" id="KW-0997">Cell inner membrane</keyword>
<feature type="transmembrane region" description="Helical" evidence="11">
    <location>
        <begin position="16"/>
        <end position="34"/>
    </location>
</feature>
<evidence type="ECO:0000313" key="14">
    <source>
        <dbReference type="Proteomes" id="UP001467690"/>
    </source>
</evidence>
<comment type="similarity">
    <text evidence="3 11">Belongs to the UbiA prenyltransferase family.</text>
</comment>
<feature type="transmembrane region" description="Helical" evidence="11">
    <location>
        <begin position="40"/>
        <end position="60"/>
    </location>
</feature>
<sequence>MKKIKAYIQITRLDKPIGIYLLLWPTLWAVWIAANGQPDWHIVLIFSLGVVLMRSAGCVINDFADRKVDGFVERTKNRPLATGVVTSKQALTLFFALVIVSFLLVLQLNLNTILLSFGALGLAALYPFMKRYTHLPQVFLGAAFSWAIPMAFMAIQNKLPLVVWVLYATNLAWTVAYDTLYAMVDRDDDLKVNIKSSAILFGRFDRLAVLLLQLLTVVGWFCIGQLAGLTQPYYLAVGLTLGLFLYHYWQVRARDRVSCFNAFLQNHYAGLIIFLGIILSYLQLNAAQ</sequence>
<evidence type="ECO:0000256" key="1">
    <source>
        <dbReference type="ARBA" id="ARBA00001946"/>
    </source>
</evidence>
<dbReference type="EC" id="2.5.1.39" evidence="11 12"/>
<keyword evidence="7 11" id="KW-0831">Ubiquinone biosynthesis</keyword>
<proteinExistence type="inferred from homology"/>
<dbReference type="EMBL" id="JBELOE010000270">
    <property type="protein sequence ID" value="MER2493820.1"/>
    <property type="molecule type" value="Genomic_DNA"/>
</dbReference>
<comment type="function">
    <text evidence="11">Catalyzes the prenylation of para-hydroxybenzoate (PHB) with an all-trans polyprenyl group. Mediates the second step in the final reaction sequence of ubiquinone-8 (UQ-8) biosynthesis, which is the condensation of the polyisoprenoid side chain with PHB, generating the first membrane-bound Q intermediate 3-octaprenyl-4-hydroxybenzoate.</text>
</comment>
<evidence type="ECO:0000256" key="4">
    <source>
        <dbReference type="ARBA" id="ARBA00022475"/>
    </source>
</evidence>
<evidence type="ECO:0000256" key="10">
    <source>
        <dbReference type="ARBA" id="ARBA00023136"/>
    </source>
</evidence>
<evidence type="ECO:0000256" key="2">
    <source>
        <dbReference type="ARBA" id="ARBA00004141"/>
    </source>
</evidence>
<keyword evidence="9 11" id="KW-1133">Transmembrane helix</keyword>
<dbReference type="NCBIfam" id="TIGR01474">
    <property type="entry name" value="ubiA_proteo"/>
    <property type="match status" value="1"/>
</dbReference>
<dbReference type="PANTHER" id="PTHR11048">
    <property type="entry name" value="PRENYLTRANSFERASES"/>
    <property type="match status" value="1"/>
</dbReference>
<dbReference type="Gene3D" id="1.10.357.140">
    <property type="entry name" value="UbiA prenyltransferase"/>
    <property type="match status" value="1"/>
</dbReference>
<evidence type="ECO:0000256" key="8">
    <source>
        <dbReference type="ARBA" id="ARBA00022692"/>
    </source>
</evidence>
<reference evidence="13 14" key="1">
    <citation type="submission" date="2024-06" db="EMBL/GenBank/DDBJ databases">
        <authorList>
            <person name="Chen R.Y."/>
        </authorList>
    </citation>
    <scope>NUCLEOTIDE SEQUENCE [LARGE SCALE GENOMIC DNA]</scope>
    <source>
        <strain evidence="13 14">D2</strain>
    </source>
</reference>
<keyword evidence="8 11" id="KW-0812">Transmembrane</keyword>
<dbReference type="Gene3D" id="1.20.120.1780">
    <property type="entry name" value="UbiA prenyltransferase"/>
    <property type="match status" value="1"/>
</dbReference>
<evidence type="ECO:0000256" key="5">
    <source>
        <dbReference type="ARBA" id="ARBA00022519"/>
    </source>
</evidence>
<protein>
    <recommendedName>
        <fullName evidence="11 12">4-hydroxybenzoate octaprenyltransferase</fullName>
        <ecNumber evidence="11 12">2.5.1.39</ecNumber>
    </recommendedName>
    <alternativeName>
        <fullName evidence="11">4-HB polyprenyltransferase</fullName>
    </alternativeName>
</protein>
<dbReference type="InterPro" id="IPR039653">
    <property type="entry name" value="Prenyltransferase"/>
</dbReference>
<dbReference type="InterPro" id="IPR044878">
    <property type="entry name" value="UbiA_sf"/>
</dbReference>
<comment type="pathway">
    <text evidence="11">Cofactor biosynthesis; ubiquinone biosynthesis.</text>
</comment>
<dbReference type="RefSeq" id="WP_350402877.1">
    <property type="nucleotide sequence ID" value="NZ_JBELOE010000270.1"/>
</dbReference>
<feature type="transmembrane region" description="Helical" evidence="11">
    <location>
        <begin position="204"/>
        <end position="227"/>
    </location>
</feature>
<dbReference type="InterPro" id="IPR000537">
    <property type="entry name" value="UbiA_prenyltransferase"/>
</dbReference>
<feature type="transmembrane region" description="Helical" evidence="11">
    <location>
        <begin position="233"/>
        <end position="251"/>
    </location>
</feature>
<dbReference type="Pfam" id="PF01040">
    <property type="entry name" value="UbiA"/>
    <property type="match status" value="1"/>
</dbReference>
<name>A0ABV1RM78_9ALTE</name>
<dbReference type="HAMAP" id="MF_01635">
    <property type="entry name" value="UbiA"/>
    <property type="match status" value="1"/>
</dbReference>
<evidence type="ECO:0000256" key="9">
    <source>
        <dbReference type="ARBA" id="ARBA00022989"/>
    </source>
</evidence>
<organism evidence="13 14">
    <name type="scientific">Catenovulum sediminis</name>
    <dbReference type="NCBI Taxonomy" id="1740262"/>
    <lineage>
        <taxon>Bacteria</taxon>
        <taxon>Pseudomonadati</taxon>
        <taxon>Pseudomonadota</taxon>
        <taxon>Gammaproteobacteria</taxon>
        <taxon>Alteromonadales</taxon>
        <taxon>Alteromonadaceae</taxon>
        <taxon>Catenovulum</taxon>
    </lineage>
</organism>
<comment type="subcellular location">
    <subcellularLocation>
        <location evidence="11">Cell inner membrane</location>
        <topology evidence="11">Multi-pass membrane protein</topology>
    </subcellularLocation>
    <subcellularLocation>
        <location evidence="2">Membrane</location>
        <topology evidence="2">Multi-pass membrane protein</topology>
    </subcellularLocation>
</comment>
<evidence type="ECO:0000256" key="7">
    <source>
        <dbReference type="ARBA" id="ARBA00022688"/>
    </source>
</evidence>
<feature type="transmembrane region" description="Helical" evidence="11">
    <location>
        <begin position="263"/>
        <end position="282"/>
    </location>
</feature>
<keyword evidence="10 11" id="KW-0472">Membrane</keyword>
<dbReference type="PANTHER" id="PTHR11048:SF28">
    <property type="entry name" value="4-HYDROXYBENZOATE POLYPRENYLTRANSFERASE, MITOCHONDRIAL"/>
    <property type="match status" value="1"/>
</dbReference>
<accession>A0ABV1RM78</accession>